<dbReference type="GO" id="GO:0004252">
    <property type="term" value="F:serine-type endopeptidase activity"/>
    <property type="evidence" value="ECO:0007669"/>
    <property type="project" value="UniProtKB-EC"/>
</dbReference>
<evidence type="ECO:0000256" key="1">
    <source>
        <dbReference type="ARBA" id="ARBA00007039"/>
    </source>
</evidence>
<dbReference type="GO" id="GO:0051117">
    <property type="term" value="F:ATPase binding"/>
    <property type="evidence" value="ECO:0007669"/>
    <property type="project" value="TreeGrafter"/>
</dbReference>
<dbReference type="GO" id="GO:0006515">
    <property type="term" value="P:protein quality control for misfolded or incompletely synthesized proteins"/>
    <property type="evidence" value="ECO:0007669"/>
    <property type="project" value="TreeGrafter"/>
</dbReference>
<evidence type="ECO:0000256" key="3">
    <source>
        <dbReference type="ARBA" id="ARBA00022670"/>
    </source>
</evidence>
<keyword evidence="5" id="KW-0720">Serine protease</keyword>
<keyword evidence="9" id="KW-0150">Chloroplast</keyword>
<organism evidence="9">
    <name type="scientific">Vanilla aphylla</name>
    <dbReference type="NCBI Taxonomy" id="53061"/>
    <lineage>
        <taxon>Eukaryota</taxon>
        <taxon>Viridiplantae</taxon>
        <taxon>Streptophyta</taxon>
        <taxon>Embryophyta</taxon>
        <taxon>Tracheophyta</taxon>
        <taxon>Spermatophyta</taxon>
        <taxon>Magnoliopsida</taxon>
        <taxon>Liliopsida</taxon>
        <taxon>Asparagales</taxon>
        <taxon>Orchidaceae</taxon>
        <taxon>Vanilloideae</taxon>
        <taxon>Vanilleae</taxon>
        <taxon>Vanilla</taxon>
    </lineage>
</organism>
<gene>
    <name evidence="9" type="primary">clpP</name>
</gene>
<dbReference type="GO" id="GO:0009536">
    <property type="term" value="C:plastid"/>
    <property type="evidence" value="ECO:0007669"/>
    <property type="project" value="UniProtKB-ARBA"/>
</dbReference>
<evidence type="ECO:0000256" key="4">
    <source>
        <dbReference type="ARBA" id="ARBA00022801"/>
    </source>
</evidence>
<dbReference type="InterPro" id="IPR033135">
    <property type="entry name" value="ClpP_His_AS"/>
</dbReference>
<reference evidence="9" key="1">
    <citation type="journal article" date="2017" name="Front. Plant Sci.">
        <title>The Complete Plastome Sequences of Four Orchid Species: Insights into the Evolution of the Orchidaceae and the Utility of Plastomic Mutational Hotspots.</title>
        <authorList>
            <person name="Niu Z."/>
            <person name="Xue Q."/>
            <person name="Zhu S."/>
            <person name="Sun J."/>
            <person name="Liu W."/>
            <person name="Ding X."/>
        </authorList>
    </citation>
    <scope>NUCLEOTIDE SEQUENCE</scope>
</reference>
<accession>A0A1Y1D693</accession>
<dbReference type="CDD" id="cd07017">
    <property type="entry name" value="S14_ClpP_2"/>
    <property type="match status" value="1"/>
</dbReference>
<keyword evidence="3 9" id="KW-0645">Protease</keyword>
<dbReference type="InterPro" id="IPR023562">
    <property type="entry name" value="ClpP/TepA"/>
</dbReference>
<dbReference type="RefSeq" id="YP_009400554.1">
    <property type="nucleotide sequence ID" value="NC_035320.1"/>
</dbReference>
<evidence type="ECO:0000256" key="2">
    <source>
        <dbReference type="ARBA" id="ARBA00022640"/>
    </source>
</evidence>
<dbReference type="Pfam" id="PF00574">
    <property type="entry name" value="CLP_protease"/>
    <property type="match status" value="1"/>
</dbReference>
<evidence type="ECO:0000256" key="6">
    <source>
        <dbReference type="ARBA" id="ARBA00034021"/>
    </source>
</evidence>
<dbReference type="GO" id="GO:0004176">
    <property type="term" value="F:ATP-dependent peptidase activity"/>
    <property type="evidence" value="ECO:0007669"/>
    <property type="project" value="InterPro"/>
</dbReference>
<dbReference type="SUPFAM" id="SSF52096">
    <property type="entry name" value="ClpP/crotonase"/>
    <property type="match status" value="1"/>
</dbReference>
<proteinExistence type="inferred from homology"/>
<dbReference type="PRINTS" id="PR00127">
    <property type="entry name" value="CLPPROTEASEP"/>
</dbReference>
<keyword evidence="4" id="KW-0378">Hydrolase</keyword>
<name>A0A1Y1D693_9ASPA</name>
<dbReference type="PANTHER" id="PTHR10381:SF15">
    <property type="entry name" value="CHLOROPLASTIC ATP-DEPENDENT CLP PROTEASE PROTEOLYTIC SUBUNIT 1"/>
    <property type="match status" value="1"/>
</dbReference>
<feature type="active site" evidence="7">
    <location>
        <position position="126"/>
    </location>
</feature>
<comment type="similarity">
    <text evidence="1 8">Belongs to the peptidase S14 family.</text>
</comment>
<dbReference type="PROSITE" id="PS00382">
    <property type="entry name" value="CLP_PROTEASE_HIS"/>
    <property type="match status" value="1"/>
</dbReference>
<dbReference type="AlphaFoldDB" id="A0A1Y1D693"/>
<protein>
    <recommendedName>
        <fullName evidence="8">ATP-dependent Clp protease proteolytic subunit</fullName>
    </recommendedName>
</protein>
<dbReference type="InterPro" id="IPR001907">
    <property type="entry name" value="ClpP"/>
</dbReference>
<geneLocation type="chloroplast" evidence="9"/>
<dbReference type="Gene3D" id="3.90.226.10">
    <property type="entry name" value="2-enoyl-CoA Hydratase, Chain A, domain 1"/>
    <property type="match status" value="1"/>
</dbReference>
<comment type="catalytic activity">
    <reaction evidence="6 7">
        <text>Hydrolysis of proteins to small peptides in the presence of ATP and magnesium. alpha-casein is the usual test substrate. In the absence of ATP, only oligopeptides shorter than five residues are hydrolyzed (such as succinyl-Leu-Tyr-|-NHMec, and Leu-Tyr-Leu-|-Tyr-Trp, in which cleavage of the -Tyr-|-Leu- and -Tyr-|-Trp bonds also occurs).</text>
        <dbReference type="EC" id="3.4.21.92"/>
    </reaction>
</comment>
<evidence type="ECO:0000256" key="8">
    <source>
        <dbReference type="RuleBase" id="RU003567"/>
    </source>
</evidence>
<dbReference type="GO" id="GO:0009368">
    <property type="term" value="C:endopeptidase Clp complex"/>
    <property type="evidence" value="ECO:0007669"/>
    <property type="project" value="TreeGrafter"/>
</dbReference>
<dbReference type="EMBL" id="LC085348">
    <property type="protein sequence ID" value="BAX88167.1"/>
    <property type="molecule type" value="Genomic_DNA"/>
</dbReference>
<evidence type="ECO:0000256" key="7">
    <source>
        <dbReference type="PROSITE-ProRule" id="PRU10086"/>
    </source>
</evidence>
<dbReference type="InterPro" id="IPR029045">
    <property type="entry name" value="ClpP/crotonase-like_dom_sf"/>
</dbReference>
<dbReference type="GeneID" id="33363380"/>
<keyword evidence="2 9" id="KW-0934">Plastid</keyword>
<sequence>MPVGVPKVPFQFPEDEEAVWTDLYNRLHQERILFLGDELDYEVSNDVVGIMVHLTIEDPTRDQFLFINCEGGWVIPGIGLYDTMQWVPPVIHTINMGIAASIGCLILVGGEISKRIAFPYARVMIHQPSSAFEEDDLSEFELDINIVSKFYNDVVKIFQERTKIPLSRITCDLQRDDFMSATEAQIYGIVDLVGFELELEFGSVNKEVEFGSVNEEVEFRSGNEEVEFRIRSGNEDGFLI</sequence>
<evidence type="ECO:0000256" key="5">
    <source>
        <dbReference type="ARBA" id="ARBA00022825"/>
    </source>
</evidence>
<evidence type="ECO:0000313" key="9">
    <source>
        <dbReference type="EMBL" id="BAX88167.1"/>
    </source>
</evidence>
<dbReference type="PANTHER" id="PTHR10381">
    <property type="entry name" value="ATP-DEPENDENT CLP PROTEASE PROTEOLYTIC SUBUNIT"/>
    <property type="match status" value="1"/>
</dbReference>